<reference evidence="6" key="1">
    <citation type="submission" date="2018-12" db="EMBL/GenBank/DDBJ databases">
        <title>Singled stranded DNA viruses identified in blackflies (Austrosimulium ungulatum) sampled in New Zealand.</title>
        <authorList>
            <person name="Kraberger S."/>
            <person name="Fontenele R.S."/>
            <person name="Schmidlin K."/>
            <person name="Walters M."/>
            <person name="Varsani A."/>
        </authorList>
    </citation>
    <scope>NUCLEOTIDE SEQUENCE [LARGE SCALE GENOMIC DNA]</scope>
    <source>
        <strain evidence="6">159</strain>
    </source>
</reference>
<evidence type="ECO:0000256" key="2">
    <source>
        <dbReference type="ARBA" id="ARBA00009963"/>
    </source>
</evidence>
<dbReference type="SUPFAM" id="SSF88645">
    <property type="entry name" value="ssDNA viruses"/>
    <property type="match status" value="1"/>
</dbReference>
<dbReference type="InterPro" id="IPR016184">
    <property type="entry name" value="Capsid/spike_ssDNA_virus"/>
</dbReference>
<evidence type="ECO:0000256" key="4">
    <source>
        <dbReference type="ARBA" id="ARBA00022561"/>
    </source>
</evidence>
<dbReference type="Gene3D" id="2.60.169.10">
    <property type="entry name" value="Microviridae F protein"/>
    <property type="match status" value="2"/>
</dbReference>
<comment type="subcellular location">
    <subcellularLocation>
        <location evidence="1">Virion</location>
    </subcellularLocation>
</comment>
<dbReference type="GO" id="GO:0005198">
    <property type="term" value="F:structural molecule activity"/>
    <property type="evidence" value="ECO:0007669"/>
    <property type="project" value="InterPro"/>
</dbReference>
<evidence type="ECO:0000313" key="6">
    <source>
        <dbReference type="EMBL" id="QCQ85020.1"/>
    </source>
</evidence>
<dbReference type="InterPro" id="IPR003514">
    <property type="entry name" value="Microviridae_protein_F"/>
</dbReference>
<keyword evidence="3" id="KW-1140">T=1 icosahedral capsid protein</keyword>
<evidence type="ECO:0000256" key="3">
    <source>
        <dbReference type="ARBA" id="ARBA00022431"/>
    </source>
</evidence>
<keyword evidence="5" id="KW-0946">Virion</keyword>
<evidence type="ECO:0000256" key="1">
    <source>
        <dbReference type="ARBA" id="ARBA00004328"/>
    </source>
</evidence>
<dbReference type="InterPro" id="IPR037002">
    <property type="entry name" value="Microviridae_protein_F_sf"/>
</dbReference>
<dbReference type="EMBL" id="MK249209">
    <property type="protein sequence ID" value="QCQ85020.1"/>
    <property type="molecule type" value="Genomic_DNA"/>
</dbReference>
<protein>
    <submittedName>
        <fullName evidence="6">Major capsid protein</fullName>
    </submittedName>
</protein>
<dbReference type="Proteomes" id="UP000322834">
    <property type="component" value="Segment"/>
</dbReference>
<organism evidence="6">
    <name type="scientific">Blackfly microvirus SF02</name>
    <dbReference type="NCBI Taxonomy" id="2576452"/>
    <lineage>
        <taxon>Viruses</taxon>
        <taxon>Monodnaviria</taxon>
        <taxon>Sangervirae</taxon>
        <taxon>Phixviricota</taxon>
        <taxon>Malgrandaviricetes</taxon>
        <taxon>Petitvirales</taxon>
        <taxon>Microviridae</taxon>
        <taxon>Microvirus</taxon>
    </lineage>
</organism>
<dbReference type="GO" id="GO:0039615">
    <property type="term" value="C:T=1 icosahedral viral capsid"/>
    <property type="evidence" value="ECO:0007669"/>
    <property type="project" value="UniProtKB-KW"/>
</dbReference>
<name>A0A4P8PQ64_9VIRU</name>
<proteinExistence type="inferred from homology"/>
<dbReference type="Pfam" id="PF02305">
    <property type="entry name" value="Phage_F"/>
    <property type="match status" value="1"/>
</dbReference>
<evidence type="ECO:0000256" key="5">
    <source>
        <dbReference type="ARBA" id="ARBA00022844"/>
    </source>
</evidence>
<comment type="similarity">
    <text evidence="2">Belongs to the microviridae F protein family.</text>
</comment>
<accession>A0A4P8PQ64</accession>
<keyword evidence="4" id="KW-0167">Capsid protein</keyword>
<sequence length="547" mass="60301">MHRNKTATQHNFATVPRSDIPRAKFRMKQTRKQAFNASALIPIMCEEVLPGDTWQHTESIMARLATPIAPIIDDLDLETFYFFVPNRLTWPSGGTNGSWEDFISGTNTTVLVPRMEPWNGAASVVAPGGVLDHFGIRAQTYTTSAFLFNALPVFAYFLIYNEWFRDQNLQTEWSWPLVAAVNTTQITNGGNWDQAPLPINKRHDYFTSSLPWAQKGAAVTIPLGTFAPVIAGTPPTFRENGAGPAFGLSTQGGAIPIVKEGGNAGGTSTLHWGDPGLSVNLGAATAATINSLRLAFQTQKLLERDARGGSRYVEQLLSHFGVRSPDYRLQRPEYLGGSKIPITVNPIAQTAAYDAEPSLAESAVGNLGAEMHASGHKRTFTYASTEHGYIIGLAAARATPTYQQGTRRHWRRSTRLDYYFPVFSHLGEQAVSTMEIFQTTTNSAVNPTWGYQERWAEYRYTPNEITGVLRSDYAQSMDWWHLAEEFGGEPALNGTFIQDKTAAVLGRALATAPNAQWQAQIVMDILHNSVVGRLMPTYSVPGLIDHF</sequence>